<accession>A0AAZ3S7C3</accession>
<sequence length="158" mass="17864">MKSRKHGGEFRIIQKLRLERNFEVTFVWTAASSITCSGLLEPGSPRWQPTTGSPSVQLNAWRFFSHSWGRVSYRIIGFSFGVGRSTVVGIVPSVAHAIWDCLVGEYMSVPKEEDWRAIAAEFLERWNFPNRLGSIAGKHIVIQAPPWSGSQFYNKGTY</sequence>
<evidence type="ECO:0000313" key="2">
    <source>
        <dbReference type="Proteomes" id="UP000694402"/>
    </source>
</evidence>
<dbReference type="Ensembl" id="ENSOTST00005195238.1">
    <property type="protein sequence ID" value="ENSOTSP00005149004.1"/>
    <property type="gene ID" value="ENSOTSG00005071098.1"/>
</dbReference>
<organism evidence="1 2">
    <name type="scientific">Oncorhynchus tshawytscha</name>
    <name type="common">Chinook salmon</name>
    <name type="synonym">Salmo tshawytscha</name>
    <dbReference type="NCBI Taxonomy" id="74940"/>
    <lineage>
        <taxon>Eukaryota</taxon>
        <taxon>Metazoa</taxon>
        <taxon>Chordata</taxon>
        <taxon>Craniata</taxon>
        <taxon>Vertebrata</taxon>
        <taxon>Euteleostomi</taxon>
        <taxon>Actinopterygii</taxon>
        <taxon>Neopterygii</taxon>
        <taxon>Teleostei</taxon>
        <taxon>Protacanthopterygii</taxon>
        <taxon>Salmoniformes</taxon>
        <taxon>Salmonidae</taxon>
        <taxon>Salmoninae</taxon>
        <taxon>Oncorhynchus</taxon>
    </lineage>
</organism>
<dbReference type="Proteomes" id="UP000694402">
    <property type="component" value="Unassembled WGS sequence"/>
</dbReference>
<keyword evidence="2" id="KW-1185">Reference proteome</keyword>
<dbReference type="AlphaFoldDB" id="A0AAZ3S7C3"/>
<protein>
    <submittedName>
        <fullName evidence="1">Uncharacterized protein</fullName>
    </submittedName>
</protein>
<gene>
    <name evidence="1" type="primary">KANK3</name>
</gene>
<proteinExistence type="predicted"/>
<reference evidence="2" key="1">
    <citation type="journal article" date="2018" name="PLoS ONE">
        <title>Chinook salmon (Oncorhynchus tshawytscha) genome and transcriptome.</title>
        <authorList>
            <person name="Christensen K.A."/>
            <person name="Leong J.S."/>
            <person name="Sakhrani D."/>
            <person name="Biagi C.A."/>
            <person name="Minkley D.R."/>
            <person name="Withler R.E."/>
            <person name="Rondeau E.B."/>
            <person name="Koop B.F."/>
            <person name="Devlin R.H."/>
        </authorList>
    </citation>
    <scope>NUCLEOTIDE SEQUENCE [LARGE SCALE GENOMIC DNA]</scope>
</reference>
<evidence type="ECO:0000313" key="1">
    <source>
        <dbReference type="Ensembl" id="ENSOTSP00005149004.1"/>
    </source>
</evidence>
<name>A0AAZ3S7C3_ONCTS</name>
<dbReference type="GeneTree" id="ENSGT00390000003044"/>
<reference evidence="1" key="2">
    <citation type="submission" date="2025-08" db="UniProtKB">
        <authorList>
            <consortium name="Ensembl"/>
        </authorList>
    </citation>
    <scope>IDENTIFICATION</scope>
</reference>
<reference evidence="1" key="3">
    <citation type="submission" date="2025-09" db="UniProtKB">
        <authorList>
            <consortium name="Ensembl"/>
        </authorList>
    </citation>
    <scope>IDENTIFICATION</scope>
</reference>